<reference evidence="3" key="1">
    <citation type="submission" date="2021-02" db="EMBL/GenBank/DDBJ databases">
        <authorList>
            <person name="Nowell W R."/>
        </authorList>
    </citation>
    <scope>NUCLEOTIDE SEQUENCE</scope>
</reference>
<proteinExistence type="predicted"/>
<feature type="compositionally biased region" description="Low complexity" evidence="1">
    <location>
        <begin position="158"/>
        <end position="176"/>
    </location>
</feature>
<evidence type="ECO:0000256" key="2">
    <source>
        <dbReference type="SAM" id="Phobius"/>
    </source>
</evidence>
<comment type="caution">
    <text evidence="3">The sequence shown here is derived from an EMBL/GenBank/DDBJ whole genome shotgun (WGS) entry which is preliminary data.</text>
</comment>
<keyword evidence="2" id="KW-0812">Transmembrane</keyword>
<accession>A0A819YCC5</accession>
<keyword evidence="2" id="KW-1133">Transmembrane helix</keyword>
<organism evidence="3 4">
    <name type="scientific">Adineta steineri</name>
    <dbReference type="NCBI Taxonomy" id="433720"/>
    <lineage>
        <taxon>Eukaryota</taxon>
        <taxon>Metazoa</taxon>
        <taxon>Spiralia</taxon>
        <taxon>Gnathifera</taxon>
        <taxon>Rotifera</taxon>
        <taxon>Eurotatoria</taxon>
        <taxon>Bdelloidea</taxon>
        <taxon>Adinetida</taxon>
        <taxon>Adinetidae</taxon>
        <taxon>Adineta</taxon>
    </lineage>
</organism>
<protein>
    <submittedName>
        <fullName evidence="3">Uncharacterized protein</fullName>
    </submittedName>
</protein>
<feature type="transmembrane region" description="Helical" evidence="2">
    <location>
        <begin position="113"/>
        <end position="139"/>
    </location>
</feature>
<name>A0A819YCC5_9BILA</name>
<sequence length="242" mass="27855">MHRTHSSKPYDILHGINFSTNTSSIFAYLSYFPPPPPIIPGPPPQRSWTCSAHSLLSTSCFVSDDLNPPGLRTLIPIVGKNQSSSIKNISLIDEPTHQNSKIPPILQFLQNQITVILLLIILLSILIFIILFFLLFLYIHRIRQRQLLSNSHAETDDNNNNNNNNNNLELNNNNNNKNKKFYYHLIPYREKREKRTMPLRTIHDENKLLRSKHHDSPVLEAIPLTKTCGLHINDNDEQEEAL</sequence>
<gene>
    <name evidence="3" type="ORF">OKA104_LOCUS38440</name>
</gene>
<dbReference type="AlphaFoldDB" id="A0A819YCC5"/>
<evidence type="ECO:0000313" key="3">
    <source>
        <dbReference type="EMBL" id="CAF4154561.1"/>
    </source>
</evidence>
<keyword evidence="2" id="KW-0472">Membrane</keyword>
<evidence type="ECO:0000256" key="1">
    <source>
        <dbReference type="SAM" id="MobiDB-lite"/>
    </source>
</evidence>
<dbReference type="EMBL" id="CAJOAY010006946">
    <property type="protein sequence ID" value="CAF4154561.1"/>
    <property type="molecule type" value="Genomic_DNA"/>
</dbReference>
<feature type="region of interest" description="Disordered" evidence="1">
    <location>
        <begin position="152"/>
        <end position="176"/>
    </location>
</feature>
<dbReference type="Proteomes" id="UP000663881">
    <property type="component" value="Unassembled WGS sequence"/>
</dbReference>
<evidence type="ECO:0000313" key="4">
    <source>
        <dbReference type="Proteomes" id="UP000663881"/>
    </source>
</evidence>